<dbReference type="AlphaFoldDB" id="A0AAV7MLE8"/>
<keyword evidence="2" id="KW-1185">Reference proteome</keyword>
<sequence>MTRPAGGRPSFWFGRLLGGPAVAELAGGAEWLGGGSPSSWLGFISGHIGPRWRSGPGAGVPVRRLAVAGA</sequence>
<dbReference type="Proteomes" id="UP001066276">
    <property type="component" value="Chromosome 9"/>
</dbReference>
<dbReference type="EMBL" id="JANPWB010000013">
    <property type="protein sequence ID" value="KAJ1104611.1"/>
    <property type="molecule type" value="Genomic_DNA"/>
</dbReference>
<evidence type="ECO:0000313" key="2">
    <source>
        <dbReference type="Proteomes" id="UP001066276"/>
    </source>
</evidence>
<accession>A0AAV7MLE8</accession>
<protein>
    <submittedName>
        <fullName evidence="1">Uncharacterized protein</fullName>
    </submittedName>
</protein>
<name>A0AAV7MLE8_PLEWA</name>
<organism evidence="1 2">
    <name type="scientific">Pleurodeles waltl</name>
    <name type="common">Iberian ribbed newt</name>
    <dbReference type="NCBI Taxonomy" id="8319"/>
    <lineage>
        <taxon>Eukaryota</taxon>
        <taxon>Metazoa</taxon>
        <taxon>Chordata</taxon>
        <taxon>Craniata</taxon>
        <taxon>Vertebrata</taxon>
        <taxon>Euteleostomi</taxon>
        <taxon>Amphibia</taxon>
        <taxon>Batrachia</taxon>
        <taxon>Caudata</taxon>
        <taxon>Salamandroidea</taxon>
        <taxon>Salamandridae</taxon>
        <taxon>Pleurodelinae</taxon>
        <taxon>Pleurodeles</taxon>
    </lineage>
</organism>
<gene>
    <name evidence="1" type="ORF">NDU88_002021</name>
</gene>
<comment type="caution">
    <text evidence="1">The sequence shown here is derived from an EMBL/GenBank/DDBJ whole genome shotgun (WGS) entry which is preliminary data.</text>
</comment>
<reference evidence="1" key="1">
    <citation type="journal article" date="2022" name="bioRxiv">
        <title>Sequencing and chromosome-scale assembly of the giantPleurodeles waltlgenome.</title>
        <authorList>
            <person name="Brown T."/>
            <person name="Elewa A."/>
            <person name="Iarovenko S."/>
            <person name="Subramanian E."/>
            <person name="Araus A.J."/>
            <person name="Petzold A."/>
            <person name="Susuki M."/>
            <person name="Suzuki K.-i.T."/>
            <person name="Hayashi T."/>
            <person name="Toyoda A."/>
            <person name="Oliveira C."/>
            <person name="Osipova E."/>
            <person name="Leigh N.D."/>
            <person name="Simon A."/>
            <person name="Yun M.H."/>
        </authorList>
    </citation>
    <scope>NUCLEOTIDE SEQUENCE</scope>
    <source>
        <strain evidence="1">20211129_DDA</strain>
        <tissue evidence="1">Liver</tissue>
    </source>
</reference>
<evidence type="ECO:0000313" key="1">
    <source>
        <dbReference type="EMBL" id="KAJ1104611.1"/>
    </source>
</evidence>
<proteinExistence type="predicted"/>